<name>A0A2P5B0Y3_TREOI</name>
<dbReference type="PANTHER" id="PTHR33144">
    <property type="entry name" value="OS10G0409366 PROTEIN-RELATED"/>
    <property type="match status" value="1"/>
</dbReference>
<evidence type="ECO:0008006" key="3">
    <source>
        <dbReference type="Google" id="ProtNLM"/>
    </source>
</evidence>
<dbReference type="AlphaFoldDB" id="A0A2P5B0Y3"/>
<sequence length="163" mass="18969">MGVPSKEETKRKRGKTKMSGVALNEAITVEFNLKGQPIGAESIGLSSFLGPLVREIVPVTFSDWRKVAPEIKEVLWKSIQVRYKLDRSWKKDYVFKTMGALWRASKSRLVKDIKEAKNDEERMKLKPDNIKSITEWKAFVREKTSIVFRVHRLFLIYDLKQLN</sequence>
<reference evidence="2" key="1">
    <citation type="submission" date="2016-06" db="EMBL/GenBank/DDBJ databases">
        <title>Parallel loss of symbiosis genes in relatives of nitrogen-fixing non-legume Parasponia.</title>
        <authorList>
            <person name="Van Velzen R."/>
            <person name="Holmer R."/>
            <person name="Bu F."/>
            <person name="Rutten L."/>
            <person name="Van Zeijl A."/>
            <person name="Liu W."/>
            <person name="Santuari L."/>
            <person name="Cao Q."/>
            <person name="Sharma T."/>
            <person name="Shen D."/>
            <person name="Roswanjaya Y."/>
            <person name="Wardhani T."/>
            <person name="Kalhor M.S."/>
            <person name="Jansen J."/>
            <person name="Van den Hoogen J."/>
            <person name="Gungor B."/>
            <person name="Hartog M."/>
            <person name="Hontelez J."/>
            <person name="Verver J."/>
            <person name="Yang W.-C."/>
            <person name="Schijlen E."/>
            <person name="Repin R."/>
            <person name="Schilthuizen M."/>
            <person name="Schranz E."/>
            <person name="Heidstra R."/>
            <person name="Miyata K."/>
            <person name="Fedorova E."/>
            <person name="Kohlen W."/>
            <person name="Bisseling T."/>
            <person name="Smit S."/>
            <person name="Geurts R."/>
        </authorList>
    </citation>
    <scope>NUCLEOTIDE SEQUENCE [LARGE SCALE GENOMIC DNA]</scope>
    <source>
        <strain evidence="2">cv. RG33-2</strain>
    </source>
</reference>
<accession>A0A2P5B0Y3</accession>
<evidence type="ECO:0000313" key="1">
    <source>
        <dbReference type="EMBL" id="PON42468.1"/>
    </source>
</evidence>
<dbReference type="OrthoDB" id="1730237at2759"/>
<dbReference type="EMBL" id="JXTC01000636">
    <property type="protein sequence ID" value="PON42468.1"/>
    <property type="molecule type" value="Genomic_DNA"/>
</dbReference>
<protein>
    <recommendedName>
        <fullName evidence="3">Transposase, Ptta/En/Spm, plant</fullName>
    </recommendedName>
</protein>
<evidence type="ECO:0000313" key="2">
    <source>
        <dbReference type="Proteomes" id="UP000237000"/>
    </source>
</evidence>
<dbReference type="InParanoid" id="A0A2P5B0Y3"/>
<gene>
    <name evidence="1" type="ORF">TorRG33x02_335730</name>
</gene>
<dbReference type="Proteomes" id="UP000237000">
    <property type="component" value="Unassembled WGS sequence"/>
</dbReference>
<organism evidence="1 2">
    <name type="scientific">Trema orientale</name>
    <name type="common">Charcoal tree</name>
    <name type="synonym">Celtis orientalis</name>
    <dbReference type="NCBI Taxonomy" id="63057"/>
    <lineage>
        <taxon>Eukaryota</taxon>
        <taxon>Viridiplantae</taxon>
        <taxon>Streptophyta</taxon>
        <taxon>Embryophyta</taxon>
        <taxon>Tracheophyta</taxon>
        <taxon>Spermatophyta</taxon>
        <taxon>Magnoliopsida</taxon>
        <taxon>eudicotyledons</taxon>
        <taxon>Gunneridae</taxon>
        <taxon>Pentapetalae</taxon>
        <taxon>rosids</taxon>
        <taxon>fabids</taxon>
        <taxon>Rosales</taxon>
        <taxon>Cannabaceae</taxon>
        <taxon>Trema</taxon>
    </lineage>
</organism>
<dbReference type="PANTHER" id="PTHR33144:SF48">
    <property type="entry name" value="PLANT TRANSPOSASE (PTTA_EN_SPM FAMILY)"/>
    <property type="match status" value="1"/>
</dbReference>
<keyword evidence="2" id="KW-1185">Reference proteome</keyword>
<proteinExistence type="predicted"/>
<comment type="caution">
    <text evidence="1">The sequence shown here is derived from an EMBL/GenBank/DDBJ whole genome shotgun (WGS) entry which is preliminary data.</text>
</comment>